<proteinExistence type="predicted"/>
<comment type="caution">
    <text evidence="1">The sequence shown here is derived from an EMBL/GenBank/DDBJ whole genome shotgun (WGS) entry which is preliminary data.</text>
</comment>
<name>A0ABX1QL11_9PROT</name>
<reference evidence="1 2" key="1">
    <citation type="journal article" date="2020" name="Curr. Microbiol.">
        <title>Tepidiphilus baoligensis sp. nov., a Novel Bacterium of the Family Hydrogenophilaceae Isolated from an Oil Reservoir.</title>
        <authorList>
            <person name="Zhang X."/>
            <person name="Wang G."/>
            <person name="Ma X."/>
            <person name="Yu J."/>
            <person name="You J."/>
            <person name="Xue Y."/>
            <person name="Ma Y."/>
        </authorList>
    </citation>
    <scope>NUCLEOTIDE SEQUENCE [LARGE SCALE GENOMIC DNA]</scope>
    <source>
        <strain evidence="1 2">B18-69</strain>
    </source>
</reference>
<gene>
    <name evidence="1" type="ORF">GV368_03025</name>
</gene>
<sequence length="88" mass="9976">MPIAFGERECGVGTIESGVLRQALMFVYLDDVARIVCSERLALEQERRAWMVVARAQQIFGEVCNDIRAVGRVKRMFCGWLPTEGGRR</sequence>
<organism evidence="1 2">
    <name type="scientific">Tepidiphilus baoligensis</name>
    <dbReference type="NCBI Taxonomy" id="2698687"/>
    <lineage>
        <taxon>Bacteria</taxon>
        <taxon>Pseudomonadati</taxon>
        <taxon>Pseudomonadota</taxon>
        <taxon>Hydrogenophilia</taxon>
        <taxon>Hydrogenophilales</taxon>
        <taxon>Hydrogenophilaceae</taxon>
        <taxon>Tepidiphilus</taxon>
    </lineage>
</organism>
<dbReference type="RefSeq" id="WP_169115370.1">
    <property type="nucleotide sequence ID" value="NZ_JAAAUB010000003.1"/>
</dbReference>
<dbReference type="EMBL" id="JAAAUB010000003">
    <property type="protein sequence ID" value="NMH16099.1"/>
    <property type="molecule type" value="Genomic_DNA"/>
</dbReference>
<accession>A0ABX1QL11</accession>
<evidence type="ECO:0000313" key="2">
    <source>
        <dbReference type="Proteomes" id="UP000669605"/>
    </source>
</evidence>
<evidence type="ECO:0000313" key="1">
    <source>
        <dbReference type="EMBL" id="NMH16099.1"/>
    </source>
</evidence>
<dbReference type="Proteomes" id="UP000669605">
    <property type="component" value="Unassembled WGS sequence"/>
</dbReference>
<keyword evidence="2" id="KW-1185">Reference proteome</keyword>
<protein>
    <submittedName>
        <fullName evidence="1">Uncharacterized protein</fullName>
    </submittedName>
</protein>